<name>A0AA88DRB1_FICCA</name>
<dbReference type="Proteomes" id="UP001187192">
    <property type="component" value="Unassembled WGS sequence"/>
</dbReference>
<proteinExistence type="predicted"/>
<gene>
    <name evidence="2" type="ORF">TIFTF001_028524</name>
</gene>
<feature type="compositionally biased region" description="Polar residues" evidence="1">
    <location>
        <begin position="10"/>
        <end position="25"/>
    </location>
</feature>
<keyword evidence="3" id="KW-1185">Reference proteome</keyword>
<dbReference type="EMBL" id="BTGU01000087">
    <property type="protein sequence ID" value="GMN59429.1"/>
    <property type="molecule type" value="Genomic_DNA"/>
</dbReference>
<feature type="region of interest" description="Disordered" evidence="1">
    <location>
        <begin position="1"/>
        <end position="25"/>
    </location>
</feature>
<evidence type="ECO:0000313" key="3">
    <source>
        <dbReference type="Proteomes" id="UP001187192"/>
    </source>
</evidence>
<organism evidence="2 3">
    <name type="scientific">Ficus carica</name>
    <name type="common">Common fig</name>
    <dbReference type="NCBI Taxonomy" id="3494"/>
    <lineage>
        <taxon>Eukaryota</taxon>
        <taxon>Viridiplantae</taxon>
        <taxon>Streptophyta</taxon>
        <taxon>Embryophyta</taxon>
        <taxon>Tracheophyta</taxon>
        <taxon>Spermatophyta</taxon>
        <taxon>Magnoliopsida</taxon>
        <taxon>eudicotyledons</taxon>
        <taxon>Gunneridae</taxon>
        <taxon>Pentapetalae</taxon>
        <taxon>rosids</taxon>
        <taxon>fabids</taxon>
        <taxon>Rosales</taxon>
        <taxon>Moraceae</taxon>
        <taxon>Ficeae</taxon>
        <taxon>Ficus</taxon>
    </lineage>
</organism>
<dbReference type="AlphaFoldDB" id="A0AA88DRB1"/>
<comment type="caution">
    <text evidence="2">The sequence shown here is derived from an EMBL/GenBank/DDBJ whole genome shotgun (WGS) entry which is preliminary data.</text>
</comment>
<sequence>MLDDCEQQVEPLQSSTNAKLEASTSGENAQIANLMRLDIRQEQVPGAGDKDIKAARNAHKSIQVPVGLVMMALAKRFKEELNNLVWRVL</sequence>
<protein>
    <submittedName>
        <fullName evidence="2">Uncharacterized protein</fullName>
    </submittedName>
</protein>
<evidence type="ECO:0000256" key="1">
    <source>
        <dbReference type="SAM" id="MobiDB-lite"/>
    </source>
</evidence>
<accession>A0AA88DRB1</accession>
<evidence type="ECO:0000313" key="2">
    <source>
        <dbReference type="EMBL" id="GMN59429.1"/>
    </source>
</evidence>
<reference evidence="2" key="1">
    <citation type="submission" date="2023-07" db="EMBL/GenBank/DDBJ databases">
        <title>draft genome sequence of fig (Ficus carica).</title>
        <authorList>
            <person name="Takahashi T."/>
            <person name="Nishimura K."/>
        </authorList>
    </citation>
    <scope>NUCLEOTIDE SEQUENCE</scope>
</reference>